<evidence type="ECO:0000313" key="3">
    <source>
        <dbReference type="Proteomes" id="UP001066276"/>
    </source>
</evidence>
<gene>
    <name evidence="2" type="ORF">NDU88_006617</name>
</gene>
<evidence type="ECO:0000256" key="1">
    <source>
        <dbReference type="SAM" id="MobiDB-lite"/>
    </source>
</evidence>
<evidence type="ECO:0000313" key="2">
    <source>
        <dbReference type="EMBL" id="KAJ1093517.1"/>
    </source>
</evidence>
<comment type="caution">
    <text evidence="2">The sequence shown here is derived from an EMBL/GenBank/DDBJ whole genome shotgun (WGS) entry which is preliminary data.</text>
</comment>
<sequence length="149" mass="15704">MSIIKMSKAVVRLGPFGSHITDRGGRTAERGVRVRPQITEPGARTTSNAVTAAPVRVGGALCPYVAARERCSSQPPAPPNAPRAPPAQLRVPDARGGSRAKAQRGQLTRRGRQHCRLPLLPGFQGDPGSARRVGESGSGPGKWNGRHPP</sequence>
<feature type="compositionally biased region" description="Pro residues" evidence="1">
    <location>
        <begin position="75"/>
        <end position="85"/>
    </location>
</feature>
<accession>A0AAV7LR00</accession>
<name>A0AAV7LR00_PLEWA</name>
<dbReference type="AlphaFoldDB" id="A0AAV7LR00"/>
<feature type="region of interest" description="Disordered" evidence="1">
    <location>
        <begin position="70"/>
        <end position="149"/>
    </location>
</feature>
<dbReference type="EMBL" id="JANPWB010000015">
    <property type="protein sequence ID" value="KAJ1093517.1"/>
    <property type="molecule type" value="Genomic_DNA"/>
</dbReference>
<organism evidence="2 3">
    <name type="scientific">Pleurodeles waltl</name>
    <name type="common">Iberian ribbed newt</name>
    <dbReference type="NCBI Taxonomy" id="8319"/>
    <lineage>
        <taxon>Eukaryota</taxon>
        <taxon>Metazoa</taxon>
        <taxon>Chordata</taxon>
        <taxon>Craniata</taxon>
        <taxon>Vertebrata</taxon>
        <taxon>Euteleostomi</taxon>
        <taxon>Amphibia</taxon>
        <taxon>Batrachia</taxon>
        <taxon>Caudata</taxon>
        <taxon>Salamandroidea</taxon>
        <taxon>Salamandridae</taxon>
        <taxon>Pleurodelinae</taxon>
        <taxon>Pleurodeles</taxon>
    </lineage>
</organism>
<dbReference type="Proteomes" id="UP001066276">
    <property type="component" value="Chromosome 11"/>
</dbReference>
<reference evidence="2" key="1">
    <citation type="journal article" date="2022" name="bioRxiv">
        <title>Sequencing and chromosome-scale assembly of the giantPleurodeles waltlgenome.</title>
        <authorList>
            <person name="Brown T."/>
            <person name="Elewa A."/>
            <person name="Iarovenko S."/>
            <person name="Subramanian E."/>
            <person name="Araus A.J."/>
            <person name="Petzold A."/>
            <person name="Susuki M."/>
            <person name="Suzuki K.-i.T."/>
            <person name="Hayashi T."/>
            <person name="Toyoda A."/>
            <person name="Oliveira C."/>
            <person name="Osipova E."/>
            <person name="Leigh N.D."/>
            <person name="Simon A."/>
            <person name="Yun M.H."/>
        </authorList>
    </citation>
    <scope>NUCLEOTIDE SEQUENCE</scope>
    <source>
        <strain evidence="2">20211129_DDA</strain>
        <tissue evidence="2">Liver</tissue>
    </source>
</reference>
<protein>
    <submittedName>
        <fullName evidence="2">Uncharacterized protein</fullName>
    </submittedName>
</protein>
<proteinExistence type="predicted"/>
<keyword evidence="3" id="KW-1185">Reference proteome</keyword>